<dbReference type="Proteomes" id="UP000584931">
    <property type="component" value="Unassembled WGS sequence"/>
</dbReference>
<reference evidence="4" key="2">
    <citation type="submission" date="2016-08" db="EMBL/GenBank/DDBJ databases">
        <authorList>
            <person name="Seilhamer J.J."/>
        </authorList>
    </citation>
    <scope>NUCLEOTIDE SEQUENCE [LARGE SCALE GENOMIC DNA]</scope>
    <source>
        <strain evidence="4">UTMC102</strain>
    </source>
</reference>
<evidence type="ECO:0000313" key="3">
    <source>
        <dbReference type="EMBL" id="NYH55621.1"/>
    </source>
</evidence>
<dbReference type="InterPro" id="IPR036291">
    <property type="entry name" value="NAD(P)-bd_dom_sf"/>
</dbReference>
<protein>
    <submittedName>
        <fullName evidence="3">NAD(P)-dependent dehydrogenase (Short-subunit alcohol dehydrogenase family)</fullName>
    </submittedName>
</protein>
<evidence type="ECO:0000313" key="4">
    <source>
        <dbReference type="EMBL" id="OOC54233.1"/>
    </source>
</evidence>
<accession>A0A1V3C0P6</accession>
<evidence type="ECO:0000313" key="5">
    <source>
        <dbReference type="Proteomes" id="UP000189004"/>
    </source>
</evidence>
<accession>A0A7Z0BLV8</accession>
<dbReference type="EMBL" id="JACCHL010000001">
    <property type="protein sequence ID" value="NYH55621.1"/>
    <property type="molecule type" value="Genomic_DNA"/>
</dbReference>
<dbReference type="PANTHER" id="PTHR43943">
    <property type="entry name" value="DEHYDROGENASE/REDUCTASE (SDR FAMILY) MEMBER 4"/>
    <property type="match status" value="1"/>
</dbReference>
<dbReference type="PRINTS" id="PR00080">
    <property type="entry name" value="SDRFAMILY"/>
</dbReference>
<evidence type="ECO:0000256" key="1">
    <source>
        <dbReference type="ARBA" id="ARBA00006484"/>
    </source>
</evidence>
<dbReference type="InterPro" id="IPR020904">
    <property type="entry name" value="Sc_DH/Rdtase_CS"/>
</dbReference>
<reference evidence="3 6" key="3">
    <citation type="submission" date="2020-07" db="EMBL/GenBank/DDBJ databases">
        <title>Sequencing the genomes of 1000 actinobacteria strains.</title>
        <authorList>
            <person name="Klenk H.-P."/>
        </authorList>
    </citation>
    <scope>NUCLEOTIDE SEQUENCE [LARGE SCALE GENOMIC DNA]</scope>
    <source>
        <strain evidence="3 6">DSM 45278</strain>
    </source>
</reference>
<comment type="caution">
    <text evidence="4">The sequence shown here is derived from an EMBL/GenBank/DDBJ whole genome shotgun (WGS) entry which is preliminary data.</text>
</comment>
<dbReference type="PANTHER" id="PTHR43943:SF2">
    <property type="entry name" value="DEHYDROGENASE_REDUCTASE 4"/>
    <property type="match status" value="1"/>
</dbReference>
<gene>
    <name evidence="3" type="ORF">HNR06_005210</name>
    <name evidence="4" type="ORF">NOSIN_10780</name>
</gene>
<reference evidence="5" key="1">
    <citation type="submission" date="2016-08" db="EMBL/GenBank/DDBJ databases">
        <authorList>
            <person name="Tokovenko B."/>
            <person name="Kalinowski J."/>
        </authorList>
    </citation>
    <scope>NUCLEOTIDE SEQUENCE [LARGE SCALE GENOMIC DNA]</scope>
    <source>
        <strain evidence="5">UTMC102</strain>
    </source>
</reference>
<dbReference type="FunFam" id="3.40.50.720:FF:000084">
    <property type="entry name" value="Short-chain dehydrogenase reductase"/>
    <property type="match status" value="1"/>
</dbReference>
<dbReference type="PRINTS" id="PR00081">
    <property type="entry name" value="GDHRDH"/>
</dbReference>
<name>A0A1V3C0P6_9ACTN</name>
<evidence type="ECO:0000313" key="6">
    <source>
        <dbReference type="Proteomes" id="UP000584931"/>
    </source>
</evidence>
<keyword evidence="2" id="KW-0560">Oxidoreductase</keyword>
<dbReference type="SUPFAM" id="SSF51735">
    <property type="entry name" value="NAD(P)-binding Rossmann-fold domains"/>
    <property type="match status" value="1"/>
</dbReference>
<dbReference type="PROSITE" id="PS00061">
    <property type="entry name" value="ADH_SHORT"/>
    <property type="match status" value="1"/>
</dbReference>
<dbReference type="GO" id="GO:0016491">
    <property type="term" value="F:oxidoreductase activity"/>
    <property type="evidence" value="ECO:0007669"/>
    <property type="project" value="UniProtKB-KW"/>
</dbReference>
<dbReference type="Proteomes" id="UP000189004">
    <property type="component" value="Unassembled WGS sequence"/>
</dbReference>
<dbReference type="NCBIfam" id="NF005559">
    <property type="entry name" value="PRK07231.1"/>
    <property type="match status" value="1"/>
</dbReference>
<organism evidence="4 5">
    <name type="scientific">Nocardiopsis sinuspersici</name>
    <dbReference type="NCBI Taxonomy" id="501010"/>
    <lineage>
        <taxon>Bacteria</taxon>
        <taxon>Bacillati</taxon>
        <taxon>Actinomycetota</taxon>
        <taxon>Actinomycetes</taxon>
        <taxon>Streptosporangiales</taxon>
        <taxon>Nocardiopsidaceae</taxon>
        <taxon>Nocardiopsis</taxon>
    </lineage>
</organism>
<dbReference type="InterPro" id="IPR002347">
    <property type="entry name" value="SDR_fam"/>
</dbReference>
<dbReference type="CDD" id="cd05233">
    <property type="entry name" value="SDR_c"/>
    <property type="match status" value="1"/>
</dbReference>
<dbReference type="Pfam" id="PF13561">
    <property type="entry name" value="adh_short_C2"/>
    <property type="match status" value="1"/>
</dbReference>
<evidence type="ECO:0000256" key="2">
    <source>
        <dbReference type="ARBA" id="ARBA00023002"/>
    </source>
</evidence>
<comment type="similarity">
    <text evidence="1">Belongs to the short-chain dehydrogenases/reductases (SDR) family.</text>
</comment>
<dbReference type="Gene3D" id="3.40.50.720">
    <property type="entry name" value="NAD(P)-binding Rossmann-like Domain"/>
    <property type="match status" value="1"/>
</dbReference>
<proteinExistence type="inferred from homology"/>
<keyword evidence="5" id="KW-1185">Reference proteome</keyword>
<dbReference type="AlphaFoldDB" id="A0A1V3C0P6"/>
<dbReference type="EMBL" id="MCOK01000001">
    <property type="protein sequence ID" value="OOC54233.1"/>
    <property type="molecule type" value="Genomic_DNA"/>
</dbReference>
<dbReference type="STRING" id="501010.NOSIN_10780"/>
<sequence>MDETGVDTPWYERGVLTGRAALVVSGSRGIGLSVAYALSARGADVAITGRNEDSLDEACERIRERTGGRVIGLRAHSRKEQEREAAVEGVLDHFSRLDMLVYNTAINPTGQTPAVELDPDMVGHMFETNVLGALSYVELAWERWMRENGGSVVVVSTIAAAGTARLPAYSATKAALNQLTADLAEQLAPGVRVNAVAPGFVRTEFADSIIRLPIEQVEESYPMQRMGEPRDVAEAVAFLLSSQAPWITGVMLPVDGGMSVRPVQHNVSHPGPEEQIH</sequence>
<dbReference type="OrthoDB" id="8991930at2"/>
<dbReference type="RefSeq" id="WP_077690632.1">
    <property type="nucleotide sequence ID" value="NZ_JACCHL010000001.1"/>
</dbReference>